<dbReference type="InterPro" id="IPR000315">
    <property type="entry name" value="Znf_B-box"/>
</dbReference>
<comment type="catalytic activity">
    <reaction evidence="1">
        <text>S-ubiquitinyl-[E2 ubiquitin-conjugating enzyme]-L-cysteine + [acceptor protein]-L-lysine = [E2 ubiquitin-conjugating enzyme]-L-cysteine + N(6)-ubiquitinyl-[acceptor protein]-L-lysine.</text>
        <dbReference type="EC" id="2.3.2.27"/>
    </reaction>
</comment>
<dbReference type="PROSITE" id="PS50119">
    <property type="entry name" value="ZF_BBOX"/>
    <property type="match status" value="1"/>
</dbReference>
<dbReference type="Pfam" id="PF00630">
    <property type="entry name" value="Filamin"/>
    <property type="match status" value="1"/>
</dbReference>
<dbReference type="Pfam" id="PF13445">
    <property type="entry name" value="zf-RING_UBOX"/>
    <property type="match status" value="1"/>
</dbReference>
<evidence type="ECO:0000256" key="8">
    <source>
        <dbReference type="PROSITE-ProRule" id="PRU00024"/>
    </source>
</evidence>
<dbReference type="GO" id="GO:0007399">
    <property type="term" value="P:nervous system development"/>
    <property type="evidence" value="ECO:0007669"/>
    <property type="project" value="UniProtKB-ARBA"/>
</dbReference>
<dbReference type="PROSITE" id="PS00518">
    <property type="entry name" value="ZF_RING_1"/>
    <property type="match status" value="1"/>
</dbReference>
<dbReference type="InterPro" id="IPR027370">
    <property type="entry name" value="Znf-RING_euk"/>
</dbReference>
<dbReference type="InterPro" id="IPR001298">
    <property type="entry name" value="Filamin/ABP280_rpt"/>
</dbReference>
<keyword evidence="6 8" id="KW-0863">Zinc-finger</keyword>
<evidence type="ECO:0000313" key="13">
    <source>
        <dbReference type="EMBL" id="TDH06551.1"/>
    </source>
</evidence>
<protein>
    <recommendedName>
        <fullName evidence="3">RING-type E3 ubiquitin transferase</fullName>
        <ecNumber evidence="3">2.3.2.27</ecNumber>
    </recommendedName>
</protein>
<dbReference type="GO" id="GO:0005654">
    <property type="term" value="C:nucleoplasm"/>
    <property type="evidence" value="ECO:0007669"/>
    <property type="project" value="TreeGrafter"/>
</dbReference>
<feature type="repeat" description="Filamin" evidence="9">
    <location>
        <begin position="439"/>
        <end position="542"/>
    </location>
</feature>
<dbReference type="InterPro" id="IPR017907">
    <property type="entry name" value="Znf_RING_CS"/>
</dbReference>
<dbReference type="SUPFAM" id="SSF57845">
    <property type="entry name" value="B-box zinc-binding domain"/>
    <property type="match status" value="1"/>
</dbReference>
<dbReference type="CDD" id="cd19809">
    <property type="entry name" value="Bbox1_TRIM45_C-X"/>
    <property type="match status" value="1"/>
</dbReference>
<dbReference type="InterPro" id="IPR001841">
    <property type="entry name" value="Znf_RING"/>
</dbReference>
<dbReference type="SUPFAM" id="SSF81296">
    <property type="entry name" value="E set domains"/>
    <property type="match status" value="1"/>
</dbReference>
<dbReference type="Gene3D" id="2.60.40.10">
    <property type="entry name" value="Immunoglobulins"/>
    <property type="match status" value="1"/>
</dbReference>
<dbReference type="InterPro" id="IPR013783">
    <property type="entry name" value="Ig-like_fold"/>
</dbReference>
<feature type="domain" description="B box-type" evidence="12">
    <location>
        <begin position="225"/>
        <end position="266"/>
    </location>
</feature>
<dbReference type="SUPFAM" id="SSF57850">
    <property type="entry name" value="RING/U-box"/>
    <property type="match status" value="1"/>
</dbReference>
<comment type="similarity">
    <text evidence="2">Belongs to the TRIM/RBCC family.</text>
</comment>
<evidence type="ECO:0000256" key="1">
    <source>
        <dbReference type="ARBA" id="ARBA00000900"/>
    </source>
</evidence>
<dbReference type="AlphaFoldDB" id="A0A484CSA3"/>
<keyword evidence="14" id="KW-1185">Reference proteome</keyword>
<feature type="domain" description="RING-type" evidence="11">
    <location>
        <begin position="74"/>
        <end position="138"/>
    </location>
</feature>
<evidence type="ECO:0000256" key="5">
    <source>
        <dbReference type="ARBA" id="ARBA00022737"/>
    </source>
</evidence>
<evidence type="ECO:0000256" key="4">
    <source>
        <dbReference type="ARBA" id="ARBA00022723"/>
    </source>
</evidence>
<dbReference type="Proteomes" id="UP000295070">
    <property type="component" value="Chromosome 11"/>
</dbReference>
<dbReference type="Gene3D" id="3.30.160.60">
    <property type="entry name" value="Classic Zinc Finger"/>
    <property type="match status" value="1"/>
</dbReference>
<evidence type="ECO:0000256" key="6">
    <source>
        <dbReference type="ARBA" id="ARBA00022771"/>
    </source>
</evidence>
<reference evidence="13 14" key="1">
    <citation type="submission" date="2019-01" db="EMBL/GenBank/DDBJ databases">
        <title>A chromosome-scale genome assembly of the yellow perch, Perca flavescens.</title>
        <authorList>
            <person name="Feron R."/>
            <person name="Morvezen R."/>
            <person name="Bestin A."/>
            <person name="Haffray P."/>
            <person name="Klopp C."/>
            <person name="Zahm M."/>
            <person name="Cabau C."/>
            <person name="Roques C."/>
            <person name="Donnadieu C."/>
            <person name="Bouchez O."/>
            <person name="Christie M."/>
            <person name="Larson W."/>
            <person name="Guiguen Y."/>
        </authorList>
    </citation>
    <scope>NUCLEOTIDE SEQUENCE [LARGE SCALE GENOMIC DNA]</scope>
    <source>
        <strain evidence="13">YP-PL-M2</strain>
        <tissue evidence="13">Blood</tissue>
    </source>
</reference>
<sequence>MQKEGSREVSFGPELGGFHGGRLFTGLFVAPIGSTRSPQKQTMSQSEQKENAEQPTLNSEHEQNGVLVNPKAVCNVCRRLYRDPKILPCLHTFCSDCIGQLEPFSVSSRSRRDAPGNGRGEALEEDRPTVTVLCPDCDTEVDIPPSGPGGLTTDHLALDDVFLETLVTDGPLGCDLCGEGDAKSRCDVCCVNLCEFCCQAHRRQKRTASHPIQCLEELKSRGRLCRPVLCSLHPGQELRLFCQPCDLPVCLECAAMLHRDHHCCPTRDVIDRHGDRIRELVTVRLRPCMERLKDSLHKVEVSQEALQARVDATANEVRVFARAYASAVEAHCLSLLHRLEELRVQRRNQLHLQRAQLQQALLDVGGGVEFAERLLSCGSDAEILSAKGVTLRRLTSLAKNSYDPNPATVATDDSSGISFMAREPAGDVEGYPVVGVINSKTVDLSKCTVEGEGLQRGVEGQQGYFALVCRDSAGEQVARGGEHVLVSIVHKEKKNCTLETTVVDNSDGSYRVSYTPEESGTYSVWVCVKAQHVKGSPFLLNVKRKLRRHSGTFHCCSFCSSGGAKEARCGCAGTMPGGFKGCGHGHKGHPGKPHWSCCGSTAEQSECLPRSVLAAVSPRGHLRTVEL</sequence>
<dbReference type="EMBL" id="SCKG01000011">
    <property type="protein sequence ID" value="TDH06551.1"/>
    <property type="molecule type" value="Genomic_DNA"/>
</dbReference>
<gene>
    <name evidence="13" type="ORF">EPR50_G00114660</name>
</gene>
<dbReference type="GO" id="GO:0008270">
    <property type="term" value="F:zinc ion binding"/>
    <property type="evidence" value="ECO:0007669"/>
    <property type="project" value="UniProtKB-KW"/>
</dbReference>
<dbReference type="PANTHER" id="PTHR25462">
    <property type="entry name" value="BONUS, ISOFORM C-RELATED"/>
    <property type="match status" value="1"/>
</dbReference>
<dbReference type="InterPro" id="IPR013083">
    <property type="entry name" value="Znf_RING/FYVE/PHD"/>
</dbReference>
<dbReference type="SMART" id="SM00184">
    <property type="entry name" value="RING"/>
    <property type="match status" value="1"/>
</dbReference>
<accession>A0A484CSA3</accession>
<dbReference type="InterPro" id="IPR014756">
    <property type="entry name" value="Ig_E-set"/>
</dbReference>
<dbReference type="InterPro" id="IPR017868">
    <property type="entry name" value="Filamin/ABP280_repeat-like"/>
</dbReference>
<evidence type="ECO:0000256" key="2">
    <source>
        <dbReference type="ARBA" id="ARBA00008518"/>
    </source>
</evidence>
<evidence type="ECO:0000256" key="9">
    <source>
        <dbReference type="PROSITE-ProRule" id="PRU00087"/>
    </source>
</evidence>
<feature type="compositionally biased region" description="Polar residues" evidence="10">
    <location>
        <begin position="34"/>
        <end position="46"/>
    </location>
</feature>
<evidence type="ECO:0000256" key="10">
    <source>
        <dbReference type="SAM" id="MobiDB-lite"/>
    </source>
</evidence>
<dbReference type="EC" id="2.3.2.27" evidence="3"/>
<dbReference type="GO" id="GO:0061630">
    <property type="term" value="F:ubiquitin protein ligase activity"/>
    <property type="evidence" value="ECO:0007669"/>
    <property type="project" value="UniProtKB-EC"/>
</dbReference>
<evidence type="ECO:0000259" key="12">
    <source>
        <dbReference type="PROSITE" id="PS50119"/>
    </source>
</evidence>
<evidence type="ECO:0000256" key="3">
    <source>
        <dbReference type="ARBA" id="ARBA00012483"/>
    </source>
</evidence>
<dbReference type="PROSITE" id="PS50089">
    <property type="entry name" value="ZF_RING_2"/>
    <property type="match status" value="1"/>
</dbReference>
<proteinExistence type="inferred from homology"/>
<dbReference type="SMART" id="SM00557">
    <property type="entry name" value="IG_FLMN"/>
    <property type="match status" value="1"/>
</dbReference>
<dbReference type="Gene3D" id="3.30.40.10">
    <property type="entry name" value="Zinc/RING finger domain, C3HC4 (zinc finger)"/>
    <property type="match status" value="1"/>
</dbReference>
<dbReference type="STRING" id="8167.A0A484CSA3"/>
<comment type="caution">
    <text evidence="13">The sequence shown here is derived from an EMBL/GenBank/DDBJ whole genome shotgun (WGS) entry which is preliminary data.</text>
</comment>
<feature type="region of interest" description="Disordered" evidence="10">
    <location>
        <begin position="34"/>
        <end position="64"/>
    </location>
</feature>
<evidence type="ECO:0000313" key="14">
    <source>
        <dbReference type="Proteomes" id="UP000295070"/>
    </source>
</evidence>
<evidence type="ECO:0000259" key="11">
    <source>
        <dbReference type="PROSITE" id="PS50089"/>
    </source>
</evidence>
<dbReference type="PANTHER" id="PTHR25462:SF291">
    <property type="entry name" value="E3 UBIQUITIN-PROTEIN LIGASE TRIM45"/>
    <property type="match status" value="1"/>
</dbReference>
<dbReference type="PROSITE" id="PS50194">
    <property type="entry name" value="FILAMIN_REPEAT"/>
    <property type="match status" value="1"/>
</dbReference>
<organism evidence="13 14">
    <name type="scientific">Perca flavescens</name>
    <name type="common">American yellow perch</name>
    <name type="synonym">Morone flavescens</name>
    <dbReference type="NCBI Taxonomy" id="8167"/>
    <lineage>
        <taxon>Eukaryota</taxon>
        <taxon>Metazoa</taxon>
        <taxon>Chordata</taxon>
        <taxon>Craniata</taxon>
        <taxon>Vertebrata</taxon>
        <taxon>Euteleostomi</taxon>
        <taxon>Actinopterygii</taxon>
        <taxon>Neopterygii</taxon>
        <taxon>Teleostei</taxon>
        <taxon>Neoteleostei</taxon>
        <taxon>Acanthomorphata</taxon>
        <taxon>Eupercaria</taxon>
        <taxon>Perciformes</taxon>
        <taxon>Percoidei</taxon>
        <taxon>Percidae</taxon>
        <taxon>Percinae</taxon>
        <taxon>Perca</taxon>
    </lineage>
</organism>
<name>A0A484CSA3_PERFV</name>
<dbReference type="InterPro" id="IPR047153">
    <property type="entry name" value="TRIM45/56/19-like"/>
</dbReference>
<keyword evidence="4" id="KW-0479">Metal-binding</keyword>
<keyword evidence="5" id="KW-0677">Repeat</keyword>
<keyword evidence="7" id="KW-0862">Zinc</keyword>
<evidence type="ECO:0000256" key="7">
    <source>
        <dbReference type="ARBA" id="ARBA00022833"/>
    </source>
</evidence>